<accession>A0AAE0YDV4</accession>
<keyword evidence="2" id="KW-1185">Reference proteome</keyword>
<name>A0AAE0YDV4_9GAST</name>
<sequence>RLPARPSWSIALPSWREGKSSHACRHLAVYRSSLVTSRVHSGQPGTVYIAGARQNARYITSRQLEQALLQKAVIETFRLKLLNSPDTFRGEAFYLRRTKLRRENSYYTPRYPSEISRHLTVPCQVPDQCQNMTPGTPKHPKLVAVRVRNNQDKMDSETSML</sequence>
<evidence type="ECO:0000313" key="1">
    <source>
        <dbReference type="EMBL" id="KAK3742486.1"/>
    </source>
</evidence>
<evidence type="ECO:0000313" key="2">
    <source>
        <dbReference type="Proteomes" id="UP001283361"/>
    </source>
</evidence>
<gene>
    <name evidence="1" type="ORF">RRG08_059988</name>
</gene>
<protein>
    <submittedName>
        <fullName evidence="1">Uncharacterized protein</fullName>
    </submittedName>
</protein>
<comment type="caution">
    <text evidence="1">The sequence shown here is derived from an EMBL/GenBank/DDBJ whole genome shotgun (WGS) entry which is preliminary data.</text>
</comment>
<dbReference type="AlphaFoldDB" id="A0AAE0YDV4"/>
<proteinExistence type="predicted"/>
<reference evidence="1" key="1">
    <citation type="journal article" date="2023" name="G3 (Bethesda)">
        <title>A reference genome for the long-term kleptoplast-retaining sea slug Elysia crispata morphotype clarki.</title>
        <authorList>
            <person name="Eastman K.E."/>
            <person name="Pendleton A.L."/>
            <person name="Shaikh M.A."/>
            <person name="Suttiyut T."/>
            <person name="Ogas R."/>
            <person name="Tomko P."/>
            <person name="Gavelis G."/>
            <person name="Widhalm J.R."/>
            <person name="Wisecaver J.H."/>
        </authorList>
    </citation>
    <scope>NUCLEOTIDE SEQUENCE</scope>
    <source>
        <strain evidence="1">ECLA1</strain>
    </source>
</reference>
<organism evidence="1 2">
    <name type="scientific">Elysia crispata</name>
    <name type="common">lettuce slug</name>
    <dbReference type="NCBI Taxonomy" id="231223"/>
    <lineage>
        <taxon>Eukaryota</taxon>
        <taxon>Metazoa</taxon>
        <taxon>Spiralia</taxon>
        <taxon>Lophotrochozoa</taxon>
        <taxon>Mollusca</taxon>
        <taxon>Gastropoda</taxon>
        <taxon>Heterobranchia</taxon>
        <taxon>Euthyneura</taxon>
        <taxon>Panpulmonata</taxon>
        <taxon>Sacoglossa</taxon>
        <taxon>Placobranchoidea</taxon>
        <taxon>Plakobranchidae</taxon>
        <taxon>Elysia</taxon>
    </lineage>
</organism>
<dbReference type="EMBL" id="JAWDGP010006349">
    <property type="protein sequence ID" value="KAK3742486.1"/>
    <property type="molecule type" value="Genomic_DNA"/>
</dbReference>
<feature type="non-terminal residue" evidence="1">
    <location>
        <position position="1"/>
    </location>
</feature>
<dbReference type="Proteomes" id="UP001283361">
    <property type="component" value="Unassembled WGS sequence"/>
</dbReference>